<dbReference type="EMBL" id="JRZE01000001">
    <property type="protein sequence ID" value="KHF45915.1"/>
    <property type="molecule type" value="Genomic_DNA"/>
</dbReference>
<dbReference type="RefSeq" id="WP_015787260.1">
    <property type="nucleotide sequence ID" value="NZ_CALJZO010000045.1"/>
</dbReference>
<dbReference type="GO" id="GO:0000287">
    <property type="term" value="F:magnesium ion binding"/>
    <property type="evidence" value="ECO:0007669"/>
    <property type="project" value="InterPro"/>
</dbReference>
<sequence length="163" mass="16968">MKSAPVLFGVDVLDLRRVAGAVRRNGAVYTRHVVAADEHDLSTGDDISIAATVAVKESLVKAVGGRPSGFSWHDFVHRDGEPPAAVARLLTDAVPGIATAIGVELTESRTYAVRGASRAAVLHRSGAGDPGETSVVGAARWGRRHEVIVALAILVTISAKESS</sequence>
<protein>
    <submittedName>
        <fullName evidence="1">Phosphopantetheinyl transferase</fullName>
    </submittedName>
</protein>
<keyword evidence="1" id="KW-0808">Transferase</keyword>
<comment type="caution">
    <text evidence="1">The sequence shown here is derived from an EMBL/GenBank/DDBJ whole genome shotgun (WGS) entry which is preliminary data.</text>
</comment>
<reference evidence="1 2" key="1">
    <citation type="submission" date="2014-10" db="EMBL/GenBank/DDBJ databases">
        <title>Genome sequence of Micropolyspora internatus JCM3315.</title>
        <authorList>
            <person name="Shin S.-K."/>
            <person name="Yi H."/>
        </authorList>
    </citation>
    <scope>NUCLEOTIDE SEQUENCE [LARGE SCALE GENOMIC DNA]</scope>
    <source>
        <strain evidence="1 2">JCM 3315</strain>
    </source>
</reference>
<dbReference type="GO" id="GO:0008897">
    <property type="term" value="F:holo-[acyl-carrier-protein] synthase activity"/>
    <property type="evidence" value="ECO:0007669"/>
    <property type="project" value="InterPro"/>
</dbReference>
<proteinExistence type="predicted"/>
<evidence type="ECO:0000313" key="1">
    <source>
        <dbReference type="EMBL" id="KHF45915.1"/>
    </source>
</evidence>
<dbReference type="Proteomes" id="UP000030848">
    <property type="component" value="Unassembled WGS sequence"/>
</dbReference>
<evidence type="ECO:0000313" key="2">
    <source>
        <dbReference type="Proteomes" id="UP000030848"/>
    </source>
</evidence>
<dbReference type="InterPro" id="IPR037143">
    <property type="entry name" value="4-PPantetheinyl_Trfase_dom_sf"/>
</dbReference>
<dbReference type="AlphaFoldDB" id="A0A837DFB2"/>
<name>A0A837DFB2_9PSEU</name>
<organism evidence="1 2">
    <name type="scientific">Saccharomonospora viridis</name>
    <dbReference type="NCBI Taxonomy" id="1852"/>
    <lineage>
        <taxon>Bacteria</taxon>
        <taxon>Bacillati</taxon>
        <taxon>Actinomycetota</taxon>
        <taxon>Actinomycetes</taxon>
        <taxon>Pseudonocardiales</taxon>
        <taxon>Pseudonocardiaceae</taxon>
        <taxon>Saccharomonospora</taxon>
    </lineage>
</organism>
<dbReference type="Gene3D" id="3.90.470.20">
    <property type="entry name" value="4'-phosphopantetheinyl transferase domain"/>
    <property type="match status" value="1"/>
</dbReference>
<dbReference type="SUPFAM" id="SSF56214">
    <property type="entry name" value="4'-phosphopantetheinyl transferase"/>
    <property type="match status" value="1"/>
</dbReference>
<gene>
    <name evidence="1" type="ORF">MINT15_02160</name>
</gene>
<accession>A0A837DFB2</accession>